<feature type="compositionally biased region" description="Polar residues" evidence="1">
    <location>
        <begin position="341"/>
        <end position="350"/>
    </location>
</feature>
<feature type="compositionally biased region" description="Acidic residues" evidence="1">
    <location>
        <begin position="117"/>
        <end position="144"/>
    </location>
</feature>
<feature type="compositionally biased region" description="Low complexity" evidence="1">
    <location>
        <begin position="97"/>
        <end position="115"/>
    </location>
</feature>
<feature type="region of interest" description="Disordered" evidence="1">
    <location>
        <begin position="91"/>
        <end position="144"/>
    </location>
</feature>
<dbReference type="STRING" id="4846.A0A367KWY1"/>
<name>A0A367KWY1_RHIST</name>
<dbReference type="OrthoDB" id="2555519at2759"/>
<accession>A0A367KWY1</accession>
<feature type="compositionally biased region" description="Polar residues" evidence="1">
    <location>
        <begin position="376"/>
        <end position="389"/>
    </location>
</feature>
<protein>
    <submittedName>
        <fullName evidence="2">Uncharacterized protein</fullName>
    </submittedName>
</protein>
<feature type="region of interest" description="Disordered" evidence="1">
    <location>
        <begin position="18"/>
        <end position="37"/>
    </location>
</feature>
<evidence type="ECO:0000256" key="1">
    <source>
        <dbReference type="SAM" id="MobiDB-lite"/>
    </source>
</evidence>
<feature type="compositionally biased region" description="Low complexity" evidence="1">
    <location>
        <begin position="27"/>
        <end position="37"/>
    </location>
</feature>
<comment type="caution">
    <text evidence="2">The sequence shown here is derived from an EMBL/GenBank/DDBJ whole genome shotgun (WGS) entry which is preliminary data.</text>
</comment>
<dbReference type="AlphaFoldDB" id="A0A367KWY1"/>
<dbReference type="EMBL" id="PJQM01000108">
    <property type="protein sequence ID" value="RCI06674.1"/>
    <property type="molecule type" value="Genomic_DNA"/>
</dbReference>
<sequence>MSVKEVTFPKALNIVRPSTPSLRHQDSSQLSSTISSPSTISTISTYSAFNNHTRVQPTIVSPSNHTYIQNNWANFKSANPVANTVGVNPHRFLQRPRSNSNLSRSTFFSSLSASSQNEDEDEDEDEDDLDSIDGLTDDDEEEEEDVLTKVVAKVKHGTIMNGKGEFVNKGPIAEEQNSWLEEARTNRKIADLEIEKASLLFLNSTLEAKLRQQSSQIAELQKRLQMNELPLTPVSDKHSEEFPPYDDDASTLVSNQAMSEQEEMENDLVFQRIKSMLEGLITQAETALTQKTKQSGKVLQQQEDYYLPIKDEEKKHHVEEALHKLTVRSATSSLENRRSKTPTINTRRTMTPTSRRVSTSDTSSTISTSSARSSSGVQMSRTLSRQSSPPVMMRSNSPRPFSPPPSTQPQRKSLTPKQSQLRKQNAEKPKWNF</sequence>
<evidence type="ECO:0000313" key="3">
    <source>
        <dbReference type="Proteomes" id="UP000253551"/>
    </source>
</evidence>
<organism evidence="2 3">
    <name type="scientific">Rhizopus stolonifer</name>
    <name type="common">Rhizopus nigricans</name>
    <dbReference type="NCBI Taxonomy" id="4846"/>
    <lineage>
        <taxon>Eukaryota</taxon>
        <taxon>Fungi</taxon>
        <taxon>Fungi incertae sedis</taxon>
        <taxon>Mucoromycota</taxon>
        <taxon>Mucoromycotina</taxon>
        <taxon>Mucoromycetes</taxon>
        <taxon>Mucorales</taxon>
        <taxon>Mucorineae</taxon>
        <taxon>Rhizopodaceae</taxon>
        <taxon>Rhizopus</taxon>
    </lineage>
</organism>
<feature type="region of interest" description="Disordered" evidence="1">
    <location>
        <begin position="325"/>
        <end position="433"/>
    </location>
</feature>
<evidence type="ECO:0000313" key="2">
    <source>
        <dbReference type="EMBL" id="RCI06674.1"/>
    </source>
</evidence>
<reference evidence="2 3" key="1">
    <citation type="journal article" date="2018" name="G3 (Bethesda)">
        <title>Phylogenetic and Phylogenomic Definition of Rhizopus Species.</title>
        <authorList>
            <person name="Gryganskyi A.P."/>
            <person name="Golan J."/>
            <person name="Dolatabadi S."/>
            <person name="Mondo S."/>
            <person name="Robb S."/>
            <person name="Idnurm A."/>
            <person name="Muszewska A."/>
            <person name="Steczkiewicz K."/>
            <person name="Masonjones S."/>
            <person name="Liao H.L."/>
            <person name="Gajdeczka M.T."/>
            <person name="Anike F."/>
            <person name="Vuek A."/>
            <person name="Anishchenko I.M."/>
            <person name="Voigt K."/>
            <person name="de Hoog G.S."/>
            <person name="Smith M.E."/>
            <person name="Heitman J."/>
            <person name="Vilgalys R."/>
            <person name="Stajich J.E."/>
        </authorList>
    </citation>
    <scope>NUCLEOTIDE SEQUENCE [LARGE SCALE GENOMIC DNA]</scope>
    <source>
        <strain evidence="2 3">LSU 92-RS-03</strain>
    </source>
</reference>
<feature type="compositionally biased region" description="Basic and acidic residues" evidence="1">
    <location>
        <begin position="424"/>
        <end position="433"/>
    </location>
</feature>
<proteinExistence type="predicted"/>
<dbReference type="Proteomes" id="UP000253551">
    <property type="component" value="Unassembled WGS sequence"/>
</dbReference>
<feature type="compositionally biased region" description="Low complexity" evidence="1">
    <location>
        <begin position="351"/>
        <end position="375"/>
    </location>
</feature>
<feature type="compositionally biased region" description="Polar residues" evidence="1">
    <location>
        <begin position="410"/>
        <end position="423"/>
    </location>
</feature>
<gene>
    <name evidence="2" type="ORF">CU098_013756</name>
</gene>
<keyword evidence="3" id="KW-1185">Reference proteome</keyword>